<sequence length="720" mass="83345">MFAGHRPQLRRSSRIRQQSFPKSTSTEPIDLVQSSSASKPDDDMDHQTKTYRHRPQLRRSSRIRQQSFPKSTSTEPIDLVQSSSASKPDDDMDHQTKTYRKSGNKAKVTAGRPLQDPHHTTETCKHNYTLADLRREHQQQQNMDEDEESSYEEYDADITENEDEDKSEVEDSSDEQTDANIRENEEEDSEEISEELNEQPPPPKRKFTKWKRPKNDKDQYAKAKLPNVKFTKKKNAKTDKWQQQDNDYTDPCEDNIHEHVGSQEWSPCTKSTNQYQQKQDGINHQSIPDINMEDVQDTQTQACEQGNNDTLNQADGTGNQHDRAWNQDDRAWQTWSPWEKLKDFQSKTMRTNDVPEVHMEDVEQEYERDTSKRNNETGDWLQSLRNSAQDLIELMMLFDTDLKLTLAKDPENPEIHMIQNLVNDVFGNNQPAFPQQNTHQTSTQQDPKKPIPSEIDDDFELNSQDIEQLDLIEFLHSAKKDININHLFVTDEKEDVIPNFSLGIDDDIYGNNNQAVNLGSDEQLDVSKDDDHVITPKPAMREKSQRASKLSRYGKSPYVDRVVDIKSKLTNQEFGLWKYMIRKEDPIDDMQALKINTNVATSVIDIWIFILNDEEKYRSDESPLRLFYTIGSVLPSLANHVKLAPTYPLFVVNMTEMLTRINRQAIETMHMRLVNFAIQSSQTSQEEDIAVTTQRKADNKKTVTFAKNLTSTLNEAADNQ</sequence>
<feature type="compositionally biased region" description="Polar residues" evidence="1">
    <location>
        <begin position="263"/>
        <end position="278"/>
    </location>
</feature>
<feature type="compositionally biased region" description="Basic and acidic residues" evidence="1">
    <location>
        <begin position="115"/>
        <end position="125"/>
    </location>
</feature>
<feature type="compositionally biased region" description="Polar residues" evidence="1">
    <location>
        <begin position="20"/>
        <end position="38"/>
    </location>
</feature>
<reference evidence="2" key="1">
    <citation type="journal article" date="2016" name="Nat. Genet.">
        <title>A high-quality carrot genome assembly provides new insights into carotenoid accumulation and asterid genome evolution.</title>
        <authorList>
            <person name="Iorizzo M."/>
            <person name="Ellison S."/>
            <person name="Senalik D."/>
            <person name="Zeng P."/>
            <person name="Satapoomin P."/>
            <person name="Huang J."/>
            <person name="Bowman M."/>
            <person name="Iovene M."/>
            <person name="Sanseverino W."/>
            <person name="Cavagnaro P."/>
            <person name="Yildiz M."/>
            <person name="Macko-Podgorni A."/>
            <person name="Moranska E."/>
            <person name="Grzebelus E."/>
            <person name="Grzebelus D."/>
            <person name="Ashrafi H."/>
            <person name="Zheng Z."/>
            <person name="Cheng S."/>
            <person name="Spooner D."/>
            <person name="Van Deynze A."/>
            <person name="Simon P."/>
        </authorList>
    </citation>
    <scope>NUCLEOTIDE SEQUENCE [LARGE SCALE GENOMIC DNA]</scope>
    <source>
        <tissue evidence="2">Leaf</tissue>
    </source>
</reference>
<evidence type="ECO:0000313" key="2">
    <source>
        <dbReference type="EMBL" id="KZM90330.1"/>
    </source>
</evidence>
<feature type="compositionally biased region" description="Polar residues" evidence="1">
    <location>
        <begin position="427"/>
        <end position="445"/>
    </location>
</feature>
<feature type="compositionally biased region" description="Acidic residues" evidence="1">
    <location>
        <begin position="143"/>
        <end position="177"/>
    </location>
</feature>
<accession>A0A161ZUB0</accession>
<feature type="compositionally biased region" description="Basic and acidic residues" evidence="1">
    <location>
        <begin position="353"/>
        <end position="376"/>
    </location>
</feature>
<feature type="region of interest" description="Disordered" evidence="1">
    <location>
        <begin position="349"/>
        <end position="378"/>
    </location>
</feature>
<name>A0A161ZUB0_DAUCS</name>
<feature type="compositionally biased region" description="Basic and acidic residues" evidence="1">
    <location>
        <begin position="87"/>
        <end position="96"/>
    </location>
</feature>
<feature type="region of interest" description="Disordered" evidence="1">
    <location>
        <begin position="427"/>
        <end position="455"/>
    </location>
</feature>
<proteinExistence type="predicted"/>
<feature type="compositionally biased region" description="Acidic residues" evidence="1">
    <location>
        <begin position="184"/>
        <end position="197"/>
    </location>
</feature>
<protein>
    <submittedName>
        <fullName evidence="2">Uncharacterized protein</fullName>
    </submittedName>
</protein>
<dbReference type="AlphaFoldDB" id="A0A161ZUB0"/>
<feature type="compositionally biased region" description="Polar residues" evidence="1">
    <location>
        <begin position="68"/>
        <end position="86"/>
    </location>
</feature>
<feature type="region of interest" description="Disordered" evidence="1">
    <location>
        <begin position="1"/>
        <end position="278"/>
    </location>
</feature>
<feature type="compositionally biased region" description="Basic residues" evidence="1">
    <location>
        <begin position="49"/>
        <end position="62"/>
    </location>
</feature>
<dbReference type="EMBL" id="LNRQ01000006">
    <property type="protein sequence ID" value="KZM90330.1"/>
    <property type="molecule type" value="Genomic_DNA"/>
</dbReference>
<comment type="caution">
    <text evidence="2">The sequence shown here is derived from an EMBL/GenBank/DDBJ whole genome shotgun (WGS) entry which is preliminary data.</text>
</comment>
<gene>
    <name evidence="2" type="ORF">DCAR_022305</name>
</gene>
<evidence type="ECO:0000256" key="1">
    <source>
        <dbReference type="SAM" id="MobiDB-lite"/>
    </source>
</evidence>
<feature type="compositionally biased region" description="Basic and acidic residues" evidence="1">
    <location>
        <begin position="39"/>
        <end position="48"/>
    </location>
</feature>
<dbReference type="Gramene" id="KZM90330">
    <property type="protein sequence ID" value="KZM90330"/>
    <property type="gene ID" value="DCAR_022305"/>
</dbReference>
<organism evidence="2">
    <name type="scientific">Daucus carota subsp. sativus</name>
    <name type="common">Carrot</name>
    <dbReference type="NCBI Taxonomy" id="79200"/>
    <lineage>
        <taxon>Eukaryota</taxon>
        <taxon>Viridiplantae</taxon>
        <taxon>Streptophyta</taxon>
        <taxon>Embryophyta</taxon>
        <taxon>Tracheophyta</taxon>
        <taxon>Spermatophyta</taxon>
        <taxon>Magnoliopsida</taxon>
        <taxon>eudicotyledons</taxon>
        <taxon>Gunneridae</taxon>
        <taxon>Pentapetalae</taxon>
        <taxon>asterids</taxon>
        <taxon>campanulids</taxon>
        <taxon>Apiales</taxon>
        <taxon>Apiaceae</taxon>
        <taxon>Apioideae</taxon>
        <taxon>Scandiceae</taxon>
        <taxon>Daucinae</taxon>
        <taxon>Daucus</taxon>
        <taxon>Daucus sect. Daucus</taxon>
    </lineage>
</organism>
<feature type="compositionally biased region" description="Basic residues" evidence="1">
    <location>
        <begin position="203"/>
        <end position="212"/>
    </location>
</feature>